<dbReference type="AlphaFoldDB" id="A0A841EK61"/>
<dbReference type="Gene3D" id="2.60.120.260">
    <property type="entry name" value="Galactose-binding domain-like"/>
    <property type="match status" value="1"/>
</dbReference>
<keyword evidence="3" id="KW-1185">Reference proteome</keyword>
<evidence type="ECO:0000313" key="2">
    <source>
        <dbReference type="EMBL" id="MBB6003932.1"/>
    </source>
</evidence>
<feature type="domain" description="Secretion system C-terminal sorting" evidence="1">
    <location>
        <begin position="592"/>
        <end position="657"/>
    </location>
</feature>
<evidence type="ECO:0000259" key="1">
    <source>
        <dbReference type="Pfam" id="PF18962"/>
    </source>
</evidence>
<name>A0A841EK61_9BACT</name>
<proteinExistence type="predicted"/>
<dbReference type="EMBL" id="JACHKT010000018">
    <property type="protein sequence ID" value="MBB6003932.1"/>
    <property type="molecule type" value="Genomic_DNA"/>
</dbReference>
<dbReference type="Pfam" id="PF18962">
    <property type="entry name" value="Por_Secre_tail"/>
    <property type="match status" value="1"/>
</dbReference>
<accession>A0A841EK61</accession>
<comment type="caution">
    <text evidence="2">The sequence shown here is derived from an EMBL/GenBank/DDBJ whole genome shotgun (WGS) entry which is preliminary data.</text>
</comment>
<dbReference type="Proteomes" id="UP000524404">
    <property type="component" value="Unassembled WGS sequence"/>
</dbReference>
<dbReference type="RefSeq" id="WP_184134643.1">
    <property type="nucleotide sequence ID" value="NZ_JACHKT010000018.1"/>
</dbReference>
<sequence>MKKISSDLIKSKNIVLCGFTQHFFIFLLFLLIHQVSNAQFLTIPVPQNQSTSLQKSQASSRINALTLPFFDDFSTVKNGQTIPTLWQTGGGVFVNNTLAVNQPTVNVATFDGLQANGFPYDFTNQLTQGATDTLTSLPINLSVQTPADSLYISFFWQGKGLGEQPDLSDSLQLQFLTNGNTWNTVWVQKGINLPSNFSQVILPIRANLYFHSNFQFRFQSFGRKSGQFDVWHLDYVCLAKKSDNSVNGYILGSVLNNQTNKFERVSYLKDIACSDNIEPVLKRYRSMPLVQFLAGKPSPSAEINDSTGVKVNNLYSNNNDVNIYFSVRNTNLSAGNDTLQKDQRVGRDALTAGASKVFKFKNNFANNITGDKAYLNFKFLLGTQDASNISFRNGILTQNDTISTTVALDNFYAYDDGTAEAGAYLKKGFGRVAIQFVNNKADVVKAIRINLQPSLTNIVGNNITLQVMGNDHGKPGQILRGLYTKVQYSDVQNGFVEYTIDPVAVTDTFYVGYLQLTDDEPIIVGLDKNSPQFTNKHFFNISNSWANVANADASIYKAIRGSMMIRPVMGGKPLDVVLENETEIQDRNLVVSPNPSPDIIHWNDSSLKNVEVLDVYGRSILKENVDSQSINLQHLNSGMYLLRLSNERNTFVRKIWISH</sequence>
<protein>
    <recommendedName>
        <fullName evidence="1">Secretion system C-terminal sorting domain-containing protein</fullName>
    </recommendedName>
</protein>
<reference evidence="2 3" key="1">
    <citation type="submission" date="2020-08" db="EMBL/GenBank/DDBJ databases">
        <title>Functional genomics of gut bacteria from endangered species of beetles.</title>
        <authorList>
            <person name="Carlos-Shanley C."/>
        </authorList>
    </citation>
    <scope>NUCLEOTIDE SEQUENCE [LARGE SCALE GENOMIC DNA]</scope>
    <source>
        <strain evidence="2 3">S00070</strain>
    </source>
</reference>
<dbReference type="NCBIfam" id="TIGR04183">
    <property type="entry name" value="Por_Secre_tail"/>
    <property type="match status" value="1"/>
</dbReference>
<evidence type="ECO:0000313" key="3">
    <source>
        <dbReference type="Proteomes" id="UP000524404"/>
    </source>
</evidence>
<dbReference type="InterPro" id="IPR026444">
    <property type="entry name" value="Secre_tail"/>
</dbReference>
<organism evidence="2 3">
    <name type="scientific">Arcicella rosea</name>
    <dbReference type="NCBI Taxonomy" id="502909"/>
    <lineage>
        <taxon>Bacteria</taxon>
        <taxon>Pseudomonadati</taxon>
        <taxon>Bacteroidota</taxon>
        <taxon>Cytophagia</taxon>
        <taxon>Cytophagales</taxon>
        <taxon>Flectobacillaceae</taxon>
        <taxon>Arcicella</taxon>
    </lineage>
</organism>
<gene>
    <name evidence="2" type="ORF">HNP25_002593</name>
</gene>